<gene>
    <name evidence="1" type="ORF">PAQU9191_02462</name>
</gene>
<proteinExistence type="predicted"/>
<evidence type="ECO:0000313" key="2">
    <source>
        <dbReference type="Proteomes" id="UP000196485"/>
    </source>
</evidence>
<evidence type="ECO:0000313" key="1">
    <source>
        <dbReference type="EMBL" id="SMY17184.1"/>
    </source>
</evidence>
<protein>
    <submittedName>
        <fullName evidence="1">Uncharacterized protein</fullName>
    </submittedName>
</protein>
<dbReference type="Proteomes" id="UP000196485">
    <property type="component" value="Unassembled WGS sequence"/>
</dbReference>
<accession>A0A1Y6KYN1</accession>
<organism evidence="1 2">
    <name type="scientific">Photobacterium aquimaris</name>
    <dbReference type="NCBI Taxonomy" id="512643"/>
    <lineage>
        <taxon>Bacteria</taxon>
        <taxon>Pseudomonadati</taxon>
        <taxon>Pseudomonadota</taxon>
        <taxon>Gammaproteobacteria</taxon>
        <taxon>Vibrionales</taxon>
        <taxon>Vibrionaceae</taxon>
        <taxon>Photobacterium</taxon>
    </lineage>
</organism>
<dbReference type="AlphaFoldDB" id="A0A1Y6KYN1"/>
<name>A0A1Y6KYN1_9GAMM</name>
<dbReference type="EMBL" id="FYAH01000004">
    <property type="protein sequence ID" value="SMY17184.1"/>
    <property type="molecule type" value="Genomic_DNA"/>
</dbReference>
<keyword evidence="2" id="KW-1185">Reference proteome</keyword>
<sequence length="51" mass="6033">MGDTYDNHRKIPTFHAFSLPITYEKAYLMTMYHSQKKVIKLKSKSKLTINN</sequence>
<reference evidence="2" key="1">
    <citation type="submission" date="2017-06" db="EMBL/GenBank/DDBJ databases">
        <authorList>
            <person name="Rodrigo-Torres L."/>
            <person name="Arahal R. D."/>
            <person name="Lucena T."/>
        </authorList>
    </citation>
    <scope>NUCLEOTIDE SEQUENCE [LARGE SCALE GENOMIC DNA]</scope>
    <source>
        <strain evidence="2">type strain: CECT 9192</strain>
    </source>
</reference>